<evidence type="ECO:0000256" key="4">
    <source>
        <dbReference type="ARBA" id="ARBA00013164"/>
    </source>
</evidence>
<keyword evidence="7 12" id="KW-0067">ATP-binding</keyword>
<comment type="caution">
    <text evidence="18">The sequence shown here is derived from an EMBL/GenBank/DDBJ whole genome shotgun (WGS) entry which is preliminary data.</text>
</comment>
<dbReference type="Pfam" id="PF09334">
    <property type="entry name" value="tRNA-synt_1g"/>
    <property type="match status" value="1"/>
</dbReference>
<evidence type="ECO:0000259" key="17">
    <source>
        <dbReference type="Pfam" id="PF13603"/>
    </source>
</evidence>
<dbReference type="PROSITE" id="PS00178">
    <property type="entry name" value="AA_TRNA_LIGASE_I"/>
    <property type="match status" value="1"/>
</dbReference>
<dbReference type="SUPFAM" id="SSF47323">
    <property type="entry name" value="Anticodon-binding domain of a subclass of class I aminoacyl-tRNA synthetases"/>
    <property type="match status" value="1"/>
</dbReference>
<dbReference type="GO" id="GO:0005524">
    <property type="term" value="F:ATP binding"/>
    <property type="evidence" value="ECO:0007669"/>
    <property type="project" value="UniProtKB-KW"/>
</dbReference>
<reference evidence="18" key="1">
    <citation type="submission" date="2022-07" db="EMBL/GenBank/DDBJ databases">
        <title>Phylogenomic reconstructions and comparative analyses of Kickxellomycotina fungi.</title>
        <authorList>
            <person name="Reynolds N.K."/>
            <person name="Stajich J.E."/>
            <person name="Barry K."/>
            <person name="Grigoriev I.V."/>
            <person name="Crous P."/>
            <person name="Smith M.E."/>
        </authorList>
    </citation>
    <scope>NUCLEOTIDE SEQUENCE</scope>
    <source>
        <strain evidence="18">RSA 1196</strain>
    </source>
</reference>
<dbReference type="HAMAP" id="MF_00049_B">
    <property type="entry name" value="Leu_tRNA_synth_B"/>
    <property type="match status" value="1"/>
</dbReference>
<comment type="similarity">
    <text evidence="3 12">Belongs to the class-I aminoacyl-tRNA synthetase family.</text>
</comment>
<dbReference type="Pfam" id="PF08264">
    <property type="entry name" value="Anticodon_1"/>
    <property type="match status" value="1"/>
</dbReference>
<feature type="region of interest" description="Disordered" evidence="13">
    <location>
        <begin position="96"/>
        <end position="116"/>
    </location>
</feature>
<dbReference type="FunFam" id="1.10.730.10:FF:000002">
    <property type="entry name" value="Leucine--tRNA ligase"/>
    <property type="match status" value="1"/>
</dbReference>
<name>A0A9W8E3W3_9FUNG</name>
<evidence type="ECO:0000256" key="5">
    <source>
        <dbReference type="ARBA" id="ARBA00022598"/>
    </source>
</evidence>
<dbReference type="PRINTS" id="PR00985">
    <property type="entry name" value="TRNASYNTHLEU"/>
</dbReference>
<dbReference type="PANTHER" id="PTHR43740:SF2">
    <property type="entry name" value="LEUCINE--TRNA LIGASE, MITOCHONDRIAL"/>
    <property type="match status" value="1"/>
</dbReference>
<dbReference type="EC" id="6.1.1.4" evidence="4"/>
<dbReference type="InterPro" id="IPR025709">
    <property type="entry name" value="Leu_tRNA-synth_edit"/>
</dbReference>
<feature type="domain" description="Aminoacyl-tRNA synthetase class Ia" evidence="14">
    <location>
        <begin position="738"/>
        <end position="773"/>
    </location>
</feature>
<dbReference type="GO" id="GO:0002161">
    <property type="term" value="F:aminoacyl-tRNA deacylase activity"/>
    <property type="evidence" value="ECO:0007669"/>
    <property type="project" value="InterPro"/>
</dbReference>
<evidence type="ECO:0000256" key="12">
    <source>
        <dbReference type="RuleBase" id="RU363035"/>
    </source>
</evidence>
<evidence type="ECO:0000256" key="11">
    <source>
        <dbReference type="ARBA" id="ARBA00047469"/>
    </source>
</evidence>
<dbReference type="InterPro" id="IPR014729">
    <property type="entry name" value="Rossmann-like_a/b/a_fold"/>
</dbReference>
<keyword evidence="9 12" id="KW-0030">Aminoacyl-tRNA synthetase</keyword>
<dbReference type="SUPFAM" id="SSF50677">
    <property type="entry name" value="ValRS/IleRS/LeuRS editing domain"/>
    <property type="match status" value="1"/>
</dbReference>
<evidence type="ECO:0000256" key="10">
    <source>
        <dbReference type="ARBA" id="ARBA00030520"/>
    </source>
</evidence>
<evidence type="ECO:0000256" key="2">
    <source>
        <dbReference type="ARBA" id="ARBA00004496"/>
    </source>
</evidence>
<dbReference type="PANTHER" id="PTHR43740">
    <property type="entry name" value="LEUCYL-TRNA SYNTHETASE"/>
    <property type="match status" value="1"/>
</dbReference>
<comment type="catalytic activity">
    <reaction evidence="11">
        <text>tRNA(Leu) + L-leucine + ATP = L-leucyl-tRNA(Leu) + AMP + diphosphate</text>
        <dbReference type="Rhea" id="RHEA:11688"/>
        <dbReference type="Rhea" id="RHEA-COMP:9613"/>
        <dbReference type="Rhea" id="RHEA-COMP:9622"/>
        <dbReference type="ChEBI" id="CHEBI:30616"/>
        <dbReference type="ChEBI" id="CHEBI:33019"/>
        <dbReference type="ChEBI" id="CHEBI:57427"/>
        <dbReference type="ChEBI" id="CHEBI:78442"/>
        <dbReference type="ChEBI" id="CHEBI:78494"/>
        <dbReference type="ChEBI" id="CHEBI:456215"/>
        <dbReference type="EC" id="6.1.1.4"/>
    </reaction>
</comment>
<dbReference type="InterPro" id="IPR002300">
    <property type="entry name" value="aa-tRNA-synth_Ia"/>
</dbReference>
<keyword evidence="19" id="KW-1185">Reference proteome</keyword>
<dbReference type="Gene3D" id="1.10.730.10">
    <property type="entry name" value="Isoleucyl-tRNA Synthetase, Domain 1"/>
    <property type="match status" value="1"/>
</dbReference>
<dbReference type="InterPro" id="IPR009008">
    <property type="entry name" value="Val/Leu/Ile-tRNA-synth_edit"/>
</dbReference>
<feature type="domain" description="Aminoacyl-tRNA synthetase class Ia" evidence="14">
    <location>
        <begin position="527"/>
        <end position="647"/>
    </location>
</feature>
<dbReference type="InterPro" id="IPR002302">
    <property type="entry name" value="Leu-tRNA-ligase"/>
</dbReference>
<keyword evidence="5 12" id="KW-0436">Ligase</keyword>
<evidence type="ECO:0000256" key="1">
    <source>
        <dbReference type="ARBA" id="ARBA00004305"/>
    </source>
</evidence>
<evidence type="ECO:0000256" key="9">
    <source>
        <dbReference type="ARBA" id="ARBA00023146"/>
    </source>
</evidence>
<dbReference type="CDD" id="cd00812">
    <property type="entry name" value="LeuRS_core"/>
    <property type="match status" value="1"/>
</dbReference>
<dbReference type="Gene3D" id="3.40.50.620">
    <property type="entry name" value="HUPs"/>
    <property type="match status" value="2"/>
</dbReference>
<evidence type="ECO:0000256" key="8">
    <source>
        <dbReference type="ARBA" id="ARBA00022917"/>
    </source>
</evidence>
<sequence length="1022" mass="114836">MQVAIRLPRPVYSSRSLTSGGVLRRVTSPRPYVALQPKSLNCVRRYGISCPITTWSRSGAGIRPLSTASSAPLKLDYGALETKWRKYWASQSALNPHASTSLPSSPDTQSSTTPVPTKSADPFYILAMFPYPSGMLHMGHVRVYTISDTLARVSKMLGREVIHPMAWDAFGLPAENAALERHIPPAQWTTDNIRRMKQQLGLILTDLDWNREFATCQPEYYRWTQALFVQLYRAGLVYQKEALVNWDPVDHTVLANEQVDKQGRSWRSGALVEKKKLKQWFIRITDYAEKLLGDLDLLTQWPERVKQMQRNWIGKSVGAEFDFYLQGQVPTENTPDSASAPVATRLSVFTSRPDTLYGVSYLAIAADHPLVNSTTIPTDYQAKVQAFARETLVQRASEQTEQSKAGCFTGLYVTHPLTQKPLPIYVAAYVLGDYGTGVVMGVPAHDARDWEFAQENHIPDGIKFVVEPTPSTQSLGASGKDQPWLTPGVLNHHNGPYSGLDSHEAMQRIVQDACTGGFGRSKVQYKLRDWLVSRQRYWGAPIPMVHCQNCGTVPVPESQLPVELPTEVHLAQQRGGSPLVQAKDWQRTTCPQCHGPAKRDTDTMDTFVDSSWYFLRFLDPHNTVQAFDPLQARRNMPVDMYIGGVEHAILHLLYARFISKFLWTEGYYGRPTTPQALDPIDQQRGEPFTMLLTQGMVHGLTFKDPQTGKYLKPDEVDLGNPQRPLVKATGQPAAVNHEKMSKSKYNGVDPESIIRTYGTDCTRLYVLYKAPPQEVLEWDDQSIVGMQRWLTKIGRLVQLARQLAETTDKAQLKWLPKMPHQLTTLPPQLTLTTDEKQVYQLAHQTIQQVTEELIKTHSFNTAIAALIKFTNALTQQFISGESPTSSSLPLLYLSLNYLLRMLAPLAPCISEEYWSQLFFKGGSDSLTPPNFSSVLKQPWPQVDPAALRSSTAVCVIQINGKTRFTLTLDTALMDHSEELLTHVEATPQFGKYSTDRATGQPLQIKKRIVVKNGRLINYILTK</sequence>
<evidence type="ECO:0000256" key="6">
    <source>
        <dbReference type="ARBA" id="ARBA00022741"/>
    </source>
</evidence>
<dbReference type="FunFam" id="3.40.50.620:FF:000003">
    <property type="entry name" value="Leucine--tRNA ligase"/>
    <property type="match status" value="1"/>
</dbReference>
<proteinExistence type="inferred from homology"/>
<evidence type="ECO:0000313" key="19">
    <source>
        <dbReference type="Proteomes" id="UP001150925"/>
    </source>
</evidence>
<dbReference type="OrthoDB" id="15954at2759"/>
<protein>
    <recommendedName>
        <fullName evidence="4">leucine--tRNA ligase</fullName>
        <ecNumber evidence="4">6.1.1.4</ecNumber>
    </recommendedName>
    <alternativeName>
        <fullName evidence="10">Leucyl-tRNA synthetase</fullName>
    </alternativeName>
</protein>
<keyword evidence="8 12" id="KW-0648">Protein biosynthesis</keyword>
<dbReference type="FunFam" id="3.40.50.620:FF:000100">
    <property type="entry name" value="probable leucine--tRNA ligase, mitochondrial"/>
    <property type="match status" value="1"/>
</dbReference>
<organism evidence="18 19">
    <name type="scientific">Dispira parvispora</name>
    <dbReference type="NCBI Taxonomy" id="1520584"/>
    <lineage>
        <taxon>Eukaryota</taxon>
        <taxon>Fungi</taxon>
        <taxon>Fungi incertae sedis</taxon>
        <taxon>Zoopagomycota</taxon>
        <taxon>Kickxellomycotina</taxon>
        <taxon>Dimargaritomycetes</taxon>
        <taxon>Dimargaritales</taxon>
        <taxon>Dimargaritaceae</taxon>
        <taxon>Dispira</taxon>
    </lineage>
</organism>
<dbReference type="SUPFAM" id="SSF52374">
    <property type="entry name" value="Nucleotidylyl transferase"/>
    <property type="match status" value="1"/>
</dbReference>
<dbReference type="GO" id="GO:0032543">
    <property type="term" value="P:mitochondrial translation"/>
    <property type="evidence" value="ECO:0007669"/>
    <property type="project" value="TreeGrafter"/>
</dbReference>
<dbReference type="InterPro" id="IPR015413">
    <property type="entry name" value="Methionyl/Leucyl_tRNA_Synth"/>
</dbReference>
<feature type="domain" description="Methionyl/Valyl/Leucyl/Isoleucyl-tRNA synthetase anticodon-binding" evidence="15">
    <location>
        <begin position="837"/>
        <end position="971"/>
    </location>
</feature>
<dbReference type="AlphaFoldDB" id="A0A9W8E3W3"/>
<feature type="compositionally biased region" description="Low complexity" evidence="13">
    <location>
        <begin position="99"/>
        <end position="116"/>
    </location>
</feature>
<dbReference type="EMBL" id="JANBPY010000501">
    <property type="protein sequence ID" value="KAJ1966554.1"/>
    <property type="molecule type" value="Genomic_DNA"/>
</dbReference>
<feature type="domain" description="Methionyl/Leucyl tRNA synthetase" evidence="16">
    <location>
        <begin position="124"/>
        <end position="261"/>
    </location>
</feature>
<dbReference type="GO" id="GO:0004823">
    <property type="term" value="F:leucine-tRNA ligase activity"/>
    <property type="evidence" value="ECO:0007669"/>
    <property type="project" value="UniProtKB-EC"/>
</dbReference>
<feature type="domain" description="Leucyl-tRNA synthetase editing" evidence="17">
    <location>
        <begin position="310"/>
        <end position="512"/>
    </location>
</feature>
<evidence type="ECO:0000256" key="7">
    <source>
        <dbReference type="ARBA" id="ARBA00022840"/>
    </source>
</evidence>
<dbReference type="Gene3D" id="3.90.740.10">
    <property type="entry name" value="Valyl/Leucyl/Isoleucyl-tRNA synthetase, editing domain"/>
    <property type="match status" value="1"/>
</dbReference>
<keyword evidence="6 12" id="KW-0547">Nucleotide-binding</keyword>
<evidence type="ECO:0000256" key="13">
    <source>
        <dbReference type="SAM" id="MobiDB-lite"/>
    </source>
</evidence>
<evidence type="ECO:0000259" key="14">
    <source>
        <dbReference type="Pfam" id="PF00133"/>
    </source>
</evidence>
<evidence type="ECO:0000259" key="16">
    <source>
        <dbReference type="Pfam" id="PF09334"/>
    </source>
</evidence>
<gene>
    <name evidence="18" type="primary">NAM2</name>
    <name evidence="18" type="ORF">IWQ62_002396</name>
</gene>
<dbReference type="Pfam" id="PF00133">
    <property type="entry name" value="tRNA-synt_1"/>
    <property type="match status" value="2"/>
</dbReference>
<accession>A0A9W8E3W3</accession>
<evidence type="ECO:0000313" key="18">
    <source>
        <dbReference type="EMBL" id="KAJ1966554.1"/>
    </source>
</evidence>
<dbReference type="GO" id="GO:0005759">
    <property type="term" value="C:mitochondrial matrix"/>
    <property type="evidence" value="ECO:0007669"/>
    <property type="project" value="UniProtKB-SubCell"/>
</dbReference>
<dbReference type="InterPro" id="IPR013155">
    <property type="entry name" value="M/V/L/I-tRNA-synth_anticd-bd"/>
</dbReference>
<dbReference type="Pfam" id="PF13603">
    <property type="entry name" value="tRNA-synt_1_2"/>
    <property type="match status" value="1"/>
</dbReference>
<dbReference type="GO" id="GO:0006429">
    <property type="term" value="P:leucyl-tRNA aminoacylation"/>
    <property type="evidence" value="ECO:0007669"/>
    <property type="project" value="InterPro"/>
</dbReference>
<dbReference type="InterPro" id="IPR009080">
    <property type="entry name" value="tRNAsynth_Ia_anticodon-bd"/>
</dbReference>
<evidence type="ECO:0000256" key="3">
    <source>
        <dbReference type="ARBA" id="ARBA00005594"/>
    </source>
</evidence>
<dbReference type="InterPro" id="IPR001412">
    <property type="entry name" value="aa-tRNA-synth_I_CS"/>
</dbReference>
<dbReference type="NCBIfam" id="TIGR00396">
    <property type="entry name" value="leuS_bact"/>
    <property type="match status" value="1"/>
</dbReference>
<evidence type="ECO:0000259" key="15">
    <source>
        <dbReference type="Pfam" id="PF08264"/>
    </source>
</evidence>
<comment type="subcellular location">
    <subcellularLocation>
        <location evidence="2">Cytoplasm</location>
    </subcellularLocation>
    <subcellularLocation>
        <location evidence="1">Mitochondrion matrix</location>
    </subcellularLocation>
</comment>
<dbReference type="Proteomes" id="UP001150925">
    <property type="component" value="Unassembled WGS sequence"/>
</dbReference>